<evidence type="ECO:0000313" key="2">
    <source>
        <dbReference type="EMBL" id="CAG8545976.1"/>
    </source>
</evidence>
<feature type="transmembrane region" description="Helical" evidence="1">
    <location>
        <begin position="393"/>
        <end position="416"/>
    </location>
</feature>
<gene>
    <name evidence="2" type="ORF">GMARGA_LOCUS4318</name>
</gene>
<keyword evidence="1" id="KW-0812">Transmembrane</keyword>
<name>A0ABN7UDK5_GIGMA</name>
<feature type="transmembrane region" description="Helical" evidence="1">
    <location>
        <begin position="55"/>
        <end position="79"/>
    </location>
</feature>
<keyword evidence="1" id="KW-0472">Membrane</keyword>
<comment type="caution">
    <text evidence="2">The sequence shown here is derived from an EMBL/GenBank/DDBJ whole genome shotgun (WGS) entry which is preliminary data.</text>
</comment>
<reference evidence="2 3" key="1">
    <citation type="submission" date="2021-06" db="EMBL/GenBank/DDBJ databases">
        <authorList>
            <person name="Kallberg Y."/>
            <person name="Tangrot J."/>
            <person name="Rosling A."/>
        </authorList>
    </citation>
    <scope>NUCLEOTIDE SEQUENCE [LARGE SCALE GENOMIC DNA]</scope>
    <source>
        <strain evidence="2 3">120-4 pot B 10/14</strain>
    </source>
</reference>
<organism evidence="2 3">
    <name type="scientific">Gigaspora margarita</name>
    <dbReference type="NCBI Taxonomy" id="4874"/>
    <lineage>
        <taxon>Eukaryota</taxon>
        <taxon>Fungi</taxon>
        <taxon>Fungi incertae sedis</taxon>
        <taxon>Mucoromycota</taxon>
        <taxon>Glomeromycotina</taxon>
        <taxon>Glomeromycetes</taxon>
        <taxon>Diversisporales</taxon>
        <taxon>Gigasporaceae</taxon>
        <taxon>Gigaspora</taxon>
    </lineage>
</organism>
<dbReference type="Proteomes" id="UP000789901">
    <property type="component" value="Unassembled WGS sequence"/>
</dbReference>
<sequence length="476" mass="53682">MPQGNIQNISPATWQWGNPLKCFLLIWIIVIWGYCLEICGAQSNYTPELQKLMSLGSFLITIAFSLLIQITFSHIFAYVQGFSLLSGQGIPFQAIICEDSTPLRVSIACFTMLKQKQSIYQLISYLGTLMIYIASIAVGAYATSKMATPYIIYMTSSSWVQSPTNELNSSLYSAIMYNNSFGKINEIQFNAMSNWHEITRGFVNEIAFMPTIFSFTQQLNSAGIELFIRENQTMSWLICNPDDLIGPIHVQMECNVTIKEGVLPIAVVEYPNTNQPRDEYLSQVLLQKNELSEARKLKNDLFSIFKVVKPNNLIFSKVARQMYRPWICDQNIVCAQNTGATTTIRLIGAILETAFTIYPMENKLSLNEWIKNSKQTGFFKVSHKVCLGGNNPMFSIGLMLAIPLVLVIIELLPLLYNDKLVWLAANISNNCISLIRSNPYGENCENNCIARPNEICYTNKVKFGVKNNDDVGLIIQ</sequence>
<accession>A0ABN7UDK5</accession>
<keyword evidence="1" id="KW-1133">Transmembrane helix</keyword>
<keyword evidence="3" id="KW-1185">Reference proteome</keyword>
<proteinExistence type="predicted"/>
<protein>
    <submittedName>
        <fullName evidence="2">3632_t:CDS:1</fullName>
    </submittedName>
</protein>
<feature type="transmembrane region" description="Helical" evidence="1">
    <location>
        <begin position="22"/>
        <end position="43"/>
    </location>
</feature>
<evidence type="ECO:0000313" key="3">
    <source>
        <dbReference type="Proteomes" id="UP000789901"/>
    </source>
</evidence>
<dbReference type="EMBL" id="CAJVQB010001686">
    <property type="protein sequence ID" value="CAG8545976.1"/>
    <property type="molecule type" value="Genomic_DNA"/>
</dbReference>
<feature type="transmembrane region" description="Helical" evidence="1">
    <location>
        <begin position="122"/>
        <end position="142"/>
    </location>
</feature>
<evidence type="ECO:0000256" key="1">
    <source>
        <dbReference type="SAM" id="Phobius"/>
    </source>
</evidence>